<evidence type="ECO:0000256" key="2">
    <source>
        <dbReference type="ARBA" id="ARBA00009009"/>
    </source>
</evidence>
<sequence>MMMQVFRGVALSLVAGSALAAVPAGNLRASLEQVANQARPGTMGILVMDPASHETIKINDGRSYLMMSVFKAPVAATVLDQIDHGKLSFDQKVHLTPADVVGGSAVPSLGVRLKSGPLDVTIDELLHAAVTQSDNTAVDALIRVLGGGKTVTTYLESKGVRGMRIDMGERELGAMLEGLKPGEAPPANESSPAGDLREKKGFEAVLASKVNSTTLDGAGSFLDHLQAGQLLPPAFTKRLLDMMTAQVIPNRIRAGLPQGFQLADKTGTALTYADRIGAWNDIGVITGPDGRKKIVAVFLSDSPADRKQADAWFAEVGRLVAASMK</sequence>
<feature type="signal peptide" evidence="7">
    <location>
        <begin position="1"/>
        <end position="20"/>
    </location>
</feature>
<accession>A0A7X5UC72</accession>
<dbReference type="GO" id="GO:0046677">
    <property type="term" value="P:response to antibiotic"/>
    <property type="evidence" value="ECO:0007669"/>
    <property type="project" value="UniProtKB-UniRule"/>
</dbReference>
<dbReference type="PRINTS" id="PR00118">
    <property type="entry name" value="BLACTAMASEA"/>
</dbReference>
<dbReference type="GO" id="GO:0008800">
    <property type="term" value="F:beta-lactamase activity"/>
    <property type="evidence" value="ECO:0007669"/>
    <property type="project" value="UniProtKB-UniRule"/>
</dbReference>
<dbReference type="GO" id="GO:0030655">
    <property type="term" value="P:beta-lactam antibiotic catabolic process"/>
    <property type="evidence" value="ECO:0007669"/>
    <property type="project" value="InterPro"/>
</dbReference>
<organism evidence="9 10">
    <name type="scientific">Luteibacter anthropi</name>
    <dbReference type="NCBI Taxonomy" id="564369"/>
    <lineage>
        <taxon>Bacteria</taxon>
        <taxon>Pseudomonadati</taxon>
        <taxon>Pseudomonadota</taxon>
        <taxon>Gammaproteobacteria</taxon>
        <taxon>Lysobacterales</taxon>
        <taxon>Rhodanobacteraceae</taxon>
        <taxon>Luteibacter</taxon>
    </lineage>
</organism>
<dbReference type="RefSeq" id="WP_166949920.1">
    <property type="nucleotide sequence ID" value="NZ_JAARLZ010000008.1"/>
</dbReference>
<dbReference type="InterPro" id="IPR023650">
    <property type="entry name" value="Beta-lactam_class-A_AS"/>
</dbReference>
<gene>
    <name evidence="9" type="primary">bla</name>
    <name evidence="9" type="ORF">HBF25_15375</name>
</gene>
<evidence type="ECO:0000313" key="10">
    <source>
        <dbReference type="Proteomes" id="UP000490980"/>
    </source>
</evidence>
<keyword evidence="5 6" id="KW-0046">Antibiotic resistance</keyword>
<feature type="domain" description="Beta-lactamase class A catalytic" evidence="8">
    <location>
        <begin position="44"/>
        <end position="298"/>
    </location>
</feature>
<dbReference type="PANTHER" id="PTHR35333">
    <property type="entry name" value="BETA-LACTAMASE"/>
    <property type="match status" value="1"/>
</dbReference>
<reference evidence="9 10" key="1">
    <citation type="submission" date="2020-03" db="EMBL/GenBank/DDBJ databases">
        <authorList>
            <person name="Lai Q."/>
        </authorList>
    </citation>
    <scope>NUCLEOTIDE SEQUENCE [LARGE SCALE GENOMIC DNA]</scope>
    <source>
        <strain evidence="9 10">CCUG 25036</strain>
    </source>
</reference>
<evidence type="ECO:0000256" key="4">
    <source>
        <dbReference type="ARBA" id="ARBA00022801"/>
    </source>
</evidence>
<evidence type="ECO:0000256" key="7">
    <source>
        <dbReference type="SAM" id="SignalP"/>
    </source>
</evidence>
<feature type="chain" id="PRO_5030577214" description="Beta-lactamase" evidence="7">
    <location>
        <begin position="21"/>
        <end position="325"/>
    </location>
</feature>
<dbReference type="EC" id="3.5.2.6" evidence="3 6"/>
<keyword evidence="4 6" id="KW-0378">Hydrolase</keyword>
<keyword evidence="7" id="KW-0732">Signal</keyword>
<comment type="similarity">
    <text evidence="2 6">Belongs to the class-A beta-lactamase family.</text>
</comment>
<dbReference type="PANTHER" id="PTHR35333:SF3">
    <property type="entry name" value="BETA-LACTAMASE-TYPE TRANSPEPTIDASE FOLD CONTAINING PROTEIN"/>
    <property type="match status" value="1"/>
</dbReference>
<dbReference type="InterPro" id="IPR045155">
    <property type="entry name" value="Beta-lactam_cat"/>
</dbReference>
<dbReference type="PROSITE" id="PS00146">
    <property type="entry name" value="BETA_LACTAMASE_A"/>
    <property type="match status" value="1"/>
</dbReference>
<dbReference type="AlphaFoldDB" id="A0A7X5UC72"/>
<evidence type="ECO:0000313" key="9">
    <source>
        <dbReference type="EMBL" id="NII07765.1"/>
    </source>
</evidence>
<evidence type="ECO:0000256" key="6">
    <source>
        <dbReference type="RuleBase" id="RU361140"/>
    </source>
</evidence>
<dbReference type="InterPro" id="IPR012338">
    <property type="entry name" value="Beta-lactam/transpept-like"/>
</dbReference>
<keyword evidence="10" id="KW-1185">Reference proteome</keyword>
<dbReference type="NCBIfam" id="NF033103">
    <property type="entry name" value="bla_class_A"/>
    <property type="match status" value="1"/>
</dbReference>
<evidence type="ECO:0000256" key="5">
    <source>
        <dbReference type="ARBA" id="ARBA00023251"/>
    </source>
</evidence>
<dbReference type="SUPFAM" id="SSF56601">
    <property type="entry name" value="beta-lactamase/transpeptidase-like"/>
    <property type="match status" value="1"/>
</dbReference>
<dbReference type="Pfam" id="PF13354">
    <property type="entry name" value="Beta-lactamase2"/>
    <property type="match status" value="1"/>
</dbReference>
<evidence type="ECO:0000256" key="1">
    <source>
        <dbReference type="ARBA" id="ARBA00001526"/>
    </source>
</evidence>
<dbReference type="InterPro" id="IPR000871">
    <property type="entry name" value="Beta-lactam_class-A"/>
</dbReference>
<proteinExistence type="inferred from homology"/>
<dbReference type="Gene3D" id="3.40.710.10">
    <property type="entry name" value="DD-peptidase/beta-lactamase superfamily"/>
    <property type="match status" value="1"/>
</dbReference>
<dbReference type="Proteomes" id="UP000490980">
    <property type="component" value="Unassembled WGS sequence"/>
</dbReference>
<dbReference type="EMBL" id="JAARLZ010000008">
    <property type="protein sequence ID" value="NII07765.1"/>
    <property type="molecule type" value="Genomic_DNA"/>
</dbReference>
<protein>
    <recommendedName>
        <fullName evidence="3 6">Beta-lactamase</fullName>
        <ecNumber evidence="3 6">3.5.2.6</ecNumber>
    </recommendedName>
</protein>
<comment type="caution">
    <text evidence="9">The sequence shown here is derived from an EMBL/GenBank/DDBJ whole genome shotgun (WGS) entry which is preliminary data.</text>
</comment>
<name>A0A7X5UC72_9GAMM</name>
<comment type="catalytic activity">
    <reaction evidence="1 6">
        <text>a beta-lactam + H2O = a substituted beta-amino acid</text>
        <dbReference type="Rhea" id="RHEA:20401"/>
        <dbReference type="ChEBI" id="CHEBI:15377"/>
        <dbReference type="ChEBI" id="CHEBI:35627"/>
        <dbReference type="ChEBI" id="CHEBI:140347"/>
        <dbReference type="EC" id="3.5.2.6"/>
    </reaction>
</comment>
<evidence type="ECO:0000259" key="8">
    <source>
        <dbReference type="Pfam" id="PF13354"/>
    </source>
</evidence>
<evidence type="ECO:0000256" key="3">
    <source>
        <dbReference type="ARBA" id="ARBA00012865"/>
    </source>
</evidence>